<evidence type="ECO:0000313" key="2">
    <source>
        <dbReference type="Proteomes" id="UP001205843"/>
    </source>
</evidence>
<gene>
    <name evidence="1" type="ORF">J2T57_003462</name>
</gene>
<reference evidence="1" key="1">
    <citation type="submission" date="2022-03" db="EMBL/GenBank/DDBJ databases">
        <title>Genomic Encyclopedia of Type Strains, Phase III (KMG-III): the genomes of soil and plant-associated and newly described type strains.</title>
        <authorList>
            <person name="Whitman W."/>
        </authorList>
    </citation>
    <scope>NUCLEOTIDE SEQUENCE</scope>
    <source>
        <strain evidence="1">ANL 6-2</strain>
    </source>
</reference>
<dbReference type="Proteomes" id="UP001205843">
    <property type="component" value="Unassembled WGS sequence"/>
</dbReference>
<dbReference type="AlphaFoldDB" id="A0AAE3G8B4"/>
<dbReference type="Pfam" id="PF01986">
    <property type="entry name" value="DUF123"/>
    <property type="match status" value="1"/>
</dbReference>
<dbReference type="EMBL" id="JALJXV010000008">
    <property type="protein sequence ID" value="MCP1676303.1"/>
    <property type="molecule type" value="Genomic_DNA"/>
</dbReference>
<evidence type="ECO:0000313" key="1">
    <source>
        <dbReference type="EMBL" id="MCP1676303.1"/>
    </source>
</evidence>
<dbReference type="PANTHER" id="PTHR37460">
    <property type="entry name" value="ENDONUCLEASE III"/>
    <property type="match status" value="1"/>
</dbReference>
<keyword evidence="1" id="KW-0540">Nuclease</keyword>
<keyword evidence="1" id="KW-0378">Hydrolase</keyword>
<keyword evidence="1" id="KW-0255">Endonuclease</keyword>
<keyword evidence="2" id="KW-1185">Reference proteome</keyword>
<dbReference type="InterPro" id="IPR002837">
    <property type="entry name" value="DUF123"/>
</dbReference>
<protein>
    <submittedName>
        <fullName evidence="1">Uri superfamily endonuclease</fullName>
    </submittedName>
</protein>
<comment type="caution">
    <text evidence="1">The sequence shown here is derived from an EMBL/GenBank/DDBJ whole genome shotgun (WGS) entry which is preliminary data.</text>
</comment>
<dbReference type="GO" id="GO:0004519">
    <property type="term" value="F:endonuclease activity"/>
    <property type="evidence" value="ECO:0007669"/>
    <property type="project" value="UniProtKB-KW"/>
</dbReference>
<dbReference type="RefSeq" id="WP_253481873.1">
    <property type="nucleotide sequence ID" value="NZ_JALJXV010000008.1"/>
</dbReference>
<accession>A0AAE3G8B4</accession>
<sequence>MGEYCFDAGLYVYSGSARRHPHSRLQRHLRREKRLRWHIDYVLTNPGVEIVDVEVRGVPECQLNRLTIGTLPVRGFGASDCRSRCGSHLKYLGPTPWSGRDYIG</sequence>
<dbReference type="PANTHER" id="PTHR37460:SF1">
    <property type="entry name" value="ENDONUCLEASE III"/>
    <property type="match status" value="1"/>
</dbReference>
<dbReference type="CDD" id="cd10441">
    <property type="entry name" value="GIY-YIG_COG1833"/>
    <property type="match status" value="1"/>
</dbReference>
<organism evidence="1 2">
    <name type="scientific">Natronocella acetinitrilica</name>
    <dbReference type="NCBI Taxonomy" id="414046"/>
    <lineage>
        <taxon>Bacteria</taxon>
        <taxon>Pseudomonadati</taxon>
        <taxon>Pseudomonadota</taxon>
        <taxon>Gammaproteobacteria</taxon>
        <taxon>Chromatiales</taxon>
        <taxon>Ectothiorhodospiraceae</taxon>
        <taxon>Natronocella</taxon>
    </lineage>
</organism>
<proteinExistence type="predicted"/>
<name>A0AAE3G8B4_9GAMM</name>